<reference evidence="1" key="1">
    <citation type="submission" date="2022-06" db="EMBL/GenBank/DDBJ databases">
        <title>Phylogenomic reconstructions and comparative analyses of Kickxellomycotina fungi.</title>
        <authorList>
            <person name="Reynolds N.K."/>
            <person name="Stajich J.E."/>
            <person name="Barry K."/>
            <person name="Grigoriev I.V."/>
            <person name="Crous P."/>
            <person name="Smith M.E."/>
        </authorList>
    </citation>
    <scope>NUCLEOTIDE SEQUENCE</scope>
    <source>
        <strain evidence="1">RSA 2271</strain>
    </source>
</reference>
<evidence type="ECO:0000313" key="2">
    <source>
        <dbReference type="Proteomes" id="UP001145114"/>
    </source>
</evidence>
<name>A0ACC1HV95_9FUNG</name>
<accession>A0ACC1HV95</accession>
<dbReference type="EMBL" id="JAMZIH010000014">
    <property type="protein sequence ID" value="KAJ1680256.1"/>
    <property type="molecule type" value="Genomic_DNA"/>
</dbReference>
<dbReference type="Proteomes" id="UP001145114">
    <property type="component" value="Unassembled WGS sequence"/>
</dbReference>
<gene>
    <name evidence="1" type="ORF">EV182_000370</name>
</gene>
<comment type="caution">
    <text evidence="1">The sequence shown here is derived from an EMBL/GenBank/DDBJ whole genome shotgun (WGS) entry which is preliminary data.</text>
</comment>
<organism evidence="1 2">
    <name type="scientific">Spiromyces aspiralis</name>
    <dbReference type="NCBI Taxonomy" id="68401"/>
    <lineage>
        <taxon>Eukaryota</taxon>
        <taxon>Fungi</taxon>
        <taxon>Fungi incertae sedis</taxon>
        <taxon>Zoopagomycota</taxon>
        <taxon>Kickxellomycotina</taxon>
        <taxon>Kickxellomycetes</taxon>
        <taxon>Kickxellales</taxon>
        <taxon>Kickxellaceae</taxon>
        <taxon>Spiromyces</taxon>
    </lineage>
</organism>
<evidence type="ECO:0000313" key="1">
    <source>
        <dbReference type="EMBL" id="KAJ1680256.1"/>
    </source>
</evidence>
<protein>
    <submittedName>
        <fullName evidence="1">Uncharacterized protein</fullName>
    </submittedName>
</protein>
<sequence>MKSSHVLKLAPCLSTGTATTSTAASVSTWAKYRVRKRRIATSARLNPQGIAPSTLYTSDVSLPMSSPLPKINHAVSFPWLLSVERPRSPLSPLEMSELAVSRHIPQPVLKSLSDRLTSSLVTRLLTPKTLDSIATGARQAVVTVTDALSSPEPSRELPRFCTMPLWSRYISEFETLEKDGVDLCLRITDVHNVDIDQFYLRFGDECAFYQDDYPLSASNILSQRQVDEFERSAQHSRQRYSLQRWLGVTLGVSRNSGFPSPSILPVFANNTDFPFRCRVDVRVNASIEYRLNQTVESSCNPRTLINDKASRTIILTFETPHFSGREEAHTSNWRWMLADIDRLLESEQQRRKDRALLEQSRHV</sequence>
<proteinExistence type="predicted"/>
<keyword evidence="2" id="KW-1185">Reference proteome</keyword>